<dbReference type="InterPro" id="IPR035983">
    <property type="entry name" value="Hect_E3_ubiquitin_ligase"/>
</dbReference>
<dbReference type="PANTHER" id="PTHR45700">
    <property type="entry name" value="UBIQUITIN-PROTEIN LIGASE E3C"/>
    <property type="match status" value="1"/>
</dbReference>
<comment type="catalytic activity">
    <reaction evidence="1">
        <text>S-ubiquitinyl-[E2 ubiquitin-conjugating enzyme]-L-cysteine + [acceptor protein]-L-lysine = [E2 ubiquitin-conjugating enzyme]-L-cysteine + N(6)-ubiquitinyl-[acceptor protein]-L-lysine.</text>
        <dbReference type="EC" id="2.3.2.26"/>
    </reaction>
</comment>
<dbReference type="SUPFAM" id="SSF56204">
    <property type="entry name" value="Hect, E3 ligase catalytic domain"/>
    <property type="match status" value="1"/>
</dbReference>
<dbReference type="CDD" id="cd00078">
    <property type="entry name" value="HECTc"/>
    <property type="match status" value="1"/>
</dbReference>
<dbReference type="Pfam" id="PF00632">
    <property type="entry name" value="HECT"/>
    <property type="match status" value="1"/>
</dbReference>
<evidence type="ECO:0000256" key="2">
    <source>
        <dbReference type="ARBA" id="ARBA00012485"/>
    </source>
</evidence>
<protein>
    <recommendedName>
        <fullName evidence="2">HECT-type E3 ubiquitin transferase</fullName>
        <ecNumber evidence="2">2.3.2.26</ecNumber>
    </recommendedName>
</protein>
<dbReference type="PROSITE" id="PS50237">
    <property type="entry name" value="HECT"/>
    <property type="match status" value="1"/>
</dbReference>
<keyword evidence="3" id="KW-0808">Transferase</keyword>
<evidence type="ECO:0000313" key="8">
    <source>
        <dbReference type="EMBL" id="KAI2658580.1"/>
    </source>
</evidence>
<evidence type="ECO:0000256" key="6">
    <source>
        <dbReference type="SAM" id="MobiDB-lite"/>
    </source>
</evidence>
<reference evidence="8 9" key="1">
    <citation type="submission" date="2022-01" db="EMBL/GenBank/DDBJ databases">
        <title>A high-quality chromosome-level genome assembly of rohu carp, Labeo rohita.</title>
        <authorList>
            <person name="Arick M.A. II"/>
            <person name="Hsu C.-Y."/>
            <person name="Magbanua Z."/>
            <person name="Pechanova O."/>
            <person name="Grover C."/>
            <person name="Miller E."/>
            <person name="Thrash A."/>
            <person name="Ezzel L."/>
            <person name="Alam S."/>
            <person name="Benzie J."/>
            <person name="Hamilton M."/>
            <person name="Karsi A."/>
            <person name="Lawrence M.L."/>
            <person name="Peterson D.G."/>
        </authorList>
    </citation>
    <scope>NUCLEOTIDE SEQUENCE [LARGE SCALE GENOMIC DNA]</scope>
    <source>
        <strain evidence="9">BAU-BD-2019</strain>
        <tissue evidence="8">Blood</tissue>
    </source>
</reference>
<gene>
    <name evidence="8" type="ORF">H4Q32_016676</name>
</gene>
<sequence>MAPAYSWTAHRRHGTSSTKDMHLNMSENNCPFEERDRDRLPPILNHSLDRGPKLPFPSYGSFISTLNHKRESGSHSFSSPLLLPAVKQVRELPPICPDVRQKHRISIDVLPPEVKARFVSEPIIPIRTKTVKEFQDDVERATISGDWKHVHDFYLTTFDSFLELNGAFKKEANAPYNTIEDSGINIKFVNIVYDALLHTPADTQRSVLKGIINSLLREWKGPRTKDDLRAYFVLVQNPQYTSPATYVIYAHLLRQIAALAEADHHFLMHWFKKLPQKRFKQLVERLQLFITTRLFPAKPEELPPMAKCSWWIPSATKVLSLLNGANSISSPAIIPFTDFYNLTLDHIDFMEDYHTFTFCQFPFILSTVVKKAIIQRDSEQQMISMARQTLVDKVSRRQRVDMSLLFLNIKVRRLQLVSDSLDELSRKRADLKKKLKVTFVGEAGLDMGGLTKEWFLLLIRQIFQTDYAGNVTTTLSSDWLEPYPFISLQFIQYRWSRKAGGVCQVCESFQLCILNPICQLMGLAVYNSITLDIRFPPCVYKKLLTPPIVPCDLDTPVGMATLTLDDLQQIMPDLAHGLGELLSYEGNVEEDFYTTFQVFQEELGVVKSYNLKPGGDKIPVTNLNRKEYVQLYIDFLLNKSIYRQFTAFYHGFHSVCASNALMLLRPEEVEILVCGSPNLDMGSLQRVVQYEGYSKTDPTIRAFWDVVLAFPLELQKKLLHFTTGSDRVPVGGMADLNFKISKIDVSTDWLPVSHTCFNQICLPPYKSKKELRQKLTIAISNAEGFGLE</sequence>
<name>A0ABQ8M6R3_LABRO</name>
<feature type="domain" description="HECT" evidence="7">
    <location>
        <begin position="427"/>
        <end position="788"/>
    </location>
</feature>
<dbReference type="EMBL" id="JACTAM010000012">
    <property type="protein sequence ID" value="KAI2658580.1"/>
    <property type="molecule type" value="Genomic_DNA"/>
</dbReference>
<evidence type="ECO:0000259" key="7">
    <source>
        <dbReference type="PROSITE" id="PS50237"/>
    </source>
</evidence>
<dbReference type="Gene3D" id="3.90.1750.10">
    <property type="entry name" value="Hect, E3 ligase catalytic domains"/>
    <property type="match status" value="1"/>
</dbReference>
<organism evidence="8 9">
    <name type="scientific">Labeo rohita</name>
    <name type="common">Indian major carp</name>
    <name type="synonym">Cyprinus rohita</name>
    <dbReference type="NCBI Taxonomy" id="84645"/>
    <lineage>
        <taxon>Eukaryota</taxon>
        <taxon>Metazoa</taxon>
        <taxon>Chordata</taxon>
        <taxon>Craniata</taxon>
        <taxon>Vertebrata</taxon>
        <taxon>Euteleostomi</taxon>
        <taxon>Actinopterygii</taxon>
        <taxon>Neopterygii</taxon>
        <taxon>Teleostei</taxon>
        <taxon>Ostariophysi</taxon>
        <taxon>Cypriniformes</taxon>
        <taxon>Cyprinidae</taxon>
        <taxon>Labeoninae</taxon>
        <taxon>Labeonini</taxon>
        <taxon>Labeo</taxon>
    </lineage>
</organism>
<dbReference type="InterPro" id="IPR044611">
    <property type="entry name" value="E3A/B/C-like"/>
</dbReference>
<dbReference type="InterPro" id="IPR000569">
    <property type="entry name" value="HECT_dom"/>
</dbReference>
<keyword evidence="4 5" id="KW-0833">Ubl conjugation pathway</keyword>
<keyword evidence="9" id="KW-1185">Reference proteome</keyword>
<comment type="caution">
    <text evidence="8">The sequence shown here is derived from an EMBL/GenBank/DDBJ whole genome shotgun (WGS) entry which is preliminary data.</text>
</comment>
<accession>A0ABQ8M6R3</accession>
<evidence type="ECO:0000256" key="5">
    <source>
        <dbReference type="PROSITE-ProRule" id="PRU00104"/>
    </source>
</evidence>
<dbReference type="Gene3D" id="3.30.2160.10">
    <property type="entry name" value="Hect, E3 ligase catalytic domain"/>
    <property type="match status" value="1"/>
</dbReference>
<feature type="active site" description="Glycyl thioester intermediate" evidence="5">
    <location>
        <position position="756"/>
    </location>
</feature>
<dbReference type="Gene3D" id="3.30.2410.10">
    <property type="entry name" value="Hect, E3 ligase catalytic domain"/>
    <property type="match status" value="1"/>
</dbReference>
<proteinExistence type="predicted"/>
<dbReference type="Proteomes" id="UP000830375">
    <property type="component" value="Unassembled WGS sequence"/>
</dbReference>
<evidence type="ECO:0000256" key="4">
    <source>
        <dbReference type="ARBA" id="ARBA00022786"/>
    </source>
</evidence>
<dbReference type="SMART" id="SM00119">
    <property type="entry name" value="HECTc"/>
    <property type="match status" value="1"/>
</dbReference>
<evidence type="ECO:0000256" key="3">
    <source>
        <dbReference type="ARBA" id="ARBA00022679"/>
    </source>
</evidence>
<evidence type="ECO:0000313" key="9">
    <source>
        <dbReference type="Proteomes" id="UP000830375"/>
    </source>
</evidence>
<feature type="region of interest" description="Disordered" evidence="6">
    <location>
        <begin position="1"/>
        <end position="35"/>
    </location>
</feature>
<dbReference type="EC" id="2.3.2.26" evidence="2"/>
<dbReference type="PANTHER" id="PTHR45700:SF9">
    <property type="entry name" value="HECT-TYPE E3 UBIQUITIN TRANSFERASE"/>
    <property type="match status" value="1"/>
</dbReference>
<evidence type="ECO:0000256" key="1">
    <source>
        <dbReference type="ARBA" id="ARBA00000885"/>
    </source>
</evidence>